<protein>
    <recommendedName>
        <fullName evidence="9">Transmembrane protein 170A</fullName>
    </recommendedName>
</protein>
<comment type="subcellular location">
    <subcellularLocation>
        <location evidence="1">Membrane</location>
        <topology evidence="1">Multi-pass membrane protein</topology>
    </subcellularLocation>
</comment>
<dbReference type="RefSeq" id="XP_002108970.1">
    <property type="nucleotide sequence ID" value="XM_002108934.1"/>
</dbReference>
<keyword evidence="4 6" id="KW-1133">Transmembrane helix</keyword>
<dbReference type="GeneID" id="6749444"/>
<dbReference type="Proteomes" id="UP000009022">
    <property type="component" value="Unassembled WGS sequence"/>
</dbReference>
<reference evidence="7 8" key="1">
    <citation type="journal article" date="2008" name="Nature">
        <title>The Trichoplax genome and the nature of placozoans.</title>
        <authorList>
            <person name="Srivastava M."/>
            <person name="Begovic E."/>
            <person name="Chapman J."/>
            <person name="Putnam N.H."/>
            <person name="Hellsten U."/>
            <person name="Kawashima T."/>
            <person name="Kuo A."/>
            <person name="Mitros T."/>
            <person name="Salamov A."/>
            <person name="Carpenter M.L."/>
            <person name="Signorovitch A.Y."/>
            <person name="Moreno M.A."/>
            <person name="Kamm K."/>
            <person name="Grimwood J."/>
            <person name="Schmutz J."/>
            <person name="Shapiro H."/>
            <person name="Grigoriev I.V."/>
            <person name="Buss L.W."/>
            <person name="Schierwater B."/>
            <person name="Dellaporta S.L."/>
            <person name="Rokhsar D.S."/>
        </authorList>
    </citation>
    <scope>NUCLEOTIDE SEQUENCE [LARGE SCALE GENOMIC DNA]</scope>
    <source>
        <strain evidence="7 8">Grell-BS-1999</strain>
    </source>
</reference>
<dbReference type="PANTHER" id="PTHR22779:SF6">
    <property type="entry name" value="SD17342P"/>
    <property type="match status" value="1"/>
</dbReference>
<dbReference type="eggNOG" id="KOG4349">
    <property type="taxonomic scope" value="Eukaryota"/>
</dbReference>
<feature type="transmembrane region" description="Helical" evidence="6">
    <location>
        <begin position="24"/>
        <end position="51"/>
    </location>
</feature>
<dbReference type="FunCoup" id="B3RIR5">
    <property type="interactions" value="129"/>
</dbReference>
<dbReference type="GO" id="GO:0016020">
    <property type="term" value="C:membrane"/>
    <property type="evidence" value="ECO:0007669"/>
    <property type="project" value="UniProtKB-SubCell"/>
</dbReference>
<dbReference type="CTD" id="6749444"/>
<evidence type="ECO:0000313" key="7">
    <source>
        <dbReference type="EMBL" id="EDV29768.1"/>
    </source>
</evidence>
<keyword evidence="3 6" id="KW-0812">Transmembrane</keyword>
<name>B3RIR5_TRIAD</name>
<dbReference type="PANTHER" id="PTHR22779">
    <property type="entry name" value="SD17342P"/>
    <property type="match status" value="1"/>
</dbReference>
<comment type="similarity">
    <text evidence="2">Belongs to the TMEM170 family.</text>
</comment>
<proteinExistence type="inferred from homology"/>
<evidence type="ECO:0000256" key="4">
    <source>
        <dbReference type="ARBA" id="ARBA00022989"/>
    </source>
</evidence>
<evidence type="ECO:0000256" key="1">
    <source>
        <dbReference type="ARBA" id="ARBA00004141"/>
    </source>
</evidence>
<accession>B3RIR5</accession>
<keyword evidence="8" id="KW-1185">Reference proteome</keyword>
<evidence type="ECO:0000256" key="3">
    <source>
        <dbReference type="ARBA" id="ARBA00022692"/>
    </source>
</evidence>
<evidence type="ECO:0008006" key="9">
    <source>
        <dbReference type="Google" id="ProtNLM"/>
    </source>
</evidence>
<dbReference type="PhylomeDB" id="B3RIR5"/>
<feature type="transmembrane region" description="Helical" evidence="6">
    <location>
        <begin position="98"/>
        <end position="120"/>
    </location>
</feature>
<dbReference type="OMA" id="VEMWYHI"/>
<dbReference type="KEGG" id="tad:TRIADDRAFT_52499"/>
<evidence type="ECO:0000256" key="5">
    <source>
        <dbReference type="ARBA" id="ARBA00023136"/>
    </source>
</evidence>
<dbReference type="OrthoDB" id="13807at2759"/>
<dbReference type="AlphaFoldDB" id="B3RIR5"/>
<evidence type="ECO:0000313" key="8">
    <source>
        <dbReference type="Proteomes" id="UP000009022"/>
    </source>
</evidence>
<dbReference type="InParanoid" id="B3RIR5"/>
<sequence>MASESQLFFLSPNGTFLIEHFLPYWFNIFVWCVVTSVLIHVLAALVAFRALRYQRIGSYTACIFLLVSLIYPLTGGAIFSALIAGIFSTGGFVIESSYVILIGIGLTIAYVITSYSRVLASL</sequence>
<dbReference type="Pfam" id="PF10190">
    <property type="entry name" value="Tmemb_170"/>
    <property type="match status" value="1"/>
</dbReference>
<dbReference type="EMBL" id="DS985241">
    <property type="protein sequence ID" value="EDV29768.1"/>
    <property type="molecule type" value="Genomic_DNA"/>
</dbReference>
<evidence type="ECO:0000256" key="6">
    <source>
        <dbReference type="SAM" id="Phobius"/>
    </source>
</evidence>
<gene>
    <name evidence="7" type="ORF">TRIADDRAFT_52499</name>
</gene>
<dbReference type="HOGENOM" id="CLU_149050_1_0_1"/>
<dbReference type="InterPro" id="IPR019334">
    <property type="entry name" value="TMEM170A/B/YPR153W-like"/>
</dbReference>
<organism evidence="7 8">
    <name type="scientific">Trichoplax adhaerens</name>
    <name type="common">Trichoplax reptans</name>
    <dbReference type="NCBI Taxonomy" id="10228"/>
    <lineage>
        <taxon>Eukaryota</taxon>
        <taxon>Metazoa</taxon>
        <taxon>Placozoa</taxon>
        <taxon>Uniplacotomia</taxon>
        <taxon>Trichoplacea</taxon>
        <taxon>Trichoplacidae</taxon>
        <taxon>Trichoplax</taxon>
    </lineage>
</organism>
<keyword evidence="5 6" id="KW-0472">Membrane</keyword>
<evidence type="ECO:0000256" key="2">
    <source>
        <dbReference type="ARBA" id="ARBA00006325"/>
    </source>
</evidence>
<feature type="transmembrane region" description="Helical" evidence="6">
    <location>
        <begin position="63"/>
        <end position="86"/>
    </location>
</feature>